<dbReference type="InterPro" id="IPR036390">
    <property type="entry name" value="WH_DNA-bd_sf"/>
</dbReference>
<dbReference type="PROSITE" id="PS50949">
    <property type="entry name" value="HTH_GNTR"/>
    <property type="match status" value="1"/>
</dbReference>
<evidence type="ECO:0000313" key="6">
    <source>
        <dbReference type="Proteomes" id="UP000184287"/>
    </source>
</evidence>
<dbReference type="STRING" id="288992.SAMN04488522_106194"/>
<keyword evidence="2 5" id="KW-0238">DNA-binding</keyword>
<dbReference type="Gene3D" id="1.20.120.530">
    <property type="entry name" value="GntR ligand-binding domain-like"/>
    <property type="match status" value="1"/>
</dbReference>
<dbReference type="Proteomes" id="UP000184287">
    <property type="component" value="Unassembled WGS sequence"/>
</dbReference>
<dbReference type="InterPro" id="IPR036388">
    <property type="entry name" value="WH-like_DNA-bd_sf"/>
</dbReference>
<dbReference type="EMBL" id="FQUQ01000006">
    <property type="protein sequence ID" value="SHG59476.1"/>
    <property type="molecule type" value="Genomic_DNA"/>
</dbReference>
<dbReference type="Gene3D" id="1.10.10.10">
    <property type="entry name" value="Winged helix-like DNA-binding domain superfamily/Winged helix DNA-binding domain"/>
    <property type="match status" value="1"/>
</dbReference>
<dbReference type="OrthoDB" id="9799482at2"/>
<dbReference type="InterPro" id="IPR008920">
    <property type="entry name" value="TF_FadR/GntR_C"/>
</dbReference>
<dbReference type="PRINTS" id="PR00035">
    <property type="entry name" value="HTHGNTR"/>
</dbReference>
<evidence type="ECO:0000256" key="2">
    <source>
        <dbReference type="ARBA" id="ARBA00023125"/>
    </source>
</evidence>
<dbReference type="CDD" id="cd07377">
    <property type="entry name" value="WHTH_GntR"/>
    <property type="match status" value="1"/>
</dbReference>
<dbReference type="GO" id="GO:0003677">
    <property type="term" value="F:DNA binding"/>
    <property type="evidence" value="ECO:0007669"/>
    <property type="project" value="UniProtKB-KW"/>
</dbReference>
<evidence type="ECO:0000313" key="5">
    <source>
        <dbReference type="EMBL" id="SHG59476.1"/>
    </source>
</evidence>
<feature type="domain" description="HTH gntR-type" evidence="4">
    <location>
        <begin position="5"/>
        <end position="73"/>
    </location>
</feature>
<reference evidence="6" key="1">
    <citation type="submission" date="2016-11" db="EMBL/GenBank/DDBJ databases">
        <authorList>
            <person name="Varghese N."/>
            <person name="Submissions S."/>
        </authorList>
    </citation>
    <scope>NUCLEOTIDE SEQUENCE [LARGE SCALE GENOMIC DNA]</scope>
    <source>
        <strain evidence="6">DSM 16990</strain>
    </source>
</reference>
<dbReference type="PANTHER" id="PTHR43537">
    <property type="entry name" value="TRANSCRIPTIONAL REGULATOR, GNTR FAMILY"/>
    <property type="match status" value="1"/>
</dbReference>
<evidence type="ECO:0000256" key="3">
    <source>
        <dbReference type="ARBA" id="ARBA00023163"/>
    </source>
</evidence>
<protein>
    <submittedName>
        <fullName evidence="5">DNA-binding transcriptional regulator, FadR family</fullName>
    </submittedName>
</protein>
<dbReference type="SUPFAM" id="SSF46785">
    <property type="entry name" value="Winged helix' DNA-binding domain"/>
    <property type="match status" value="1"/>
</dbReference>
<accession>A0A1M5L3A7</accession>
<dbReference type="SMART" id="SM00895">
    <property type="entry name" value="FCD"/>
    <property type="match status" value="1"/>
</dbReference>
<sequence>MKTTIKLSDKVIIGIKKDIASGKLKKGEKIPAEPELMELYEVGRSTIREAIKTLAISGILKVQQGSGTFVTSKIKDETLLQRLKRADFEEINSVRLLLEKEIVRLACQHRSDEDVRLMQEHLQHRKKAIENNQQKKCAEADIAFHISIAKSSGNQVLSDLYENFTSVMRNFFTLRDAEDIGHFAQSQYSHESLAQAIALKNPKLAEQLILTILDNNY</sequence>
<name>A0A1M5L3A7_9SPHI</name>
<dbReference type="PANTHER" id="PTHR43537:SF47">
    <property type="entry name" value="REGULATORY PROTEIN GNTR HTH"/>
    <property type="match status" value="1"/>
</dbReference>
<dbReference type="AlphaFoldDB" id="A0A1M5L3A7"/>
<evidence type="ECO:0000256" key="1">
    <source>
        <dbReference type="ARBA" id="ARBA00023015"/>
    </source>
</evidence>
<dbReference type="Pfam" id="PF00392">
    <property type="entry name" value="GntR"/>
    <property type="match status" value="1"/>
</dbReference>
<dbReference type="SMART" id="SM00345">
    <property type="entry name" value="HTH_GNTR"/>
    <property type="match status" value="1"/>
</dbReference>
<dbReference type="GO" id="GO:0003700">
    <property type="term" value="F:DNA-binding transcription factor activity"/>
    <property type="evidence" value="ECO:0007669"/>
    <property type="project" value="InterPro"/>
</dbReference>
<dbReference type="InterPro" id="IPR000524">
    <property type="entry name" value="Tscrpt_reg_HTH_GntR"/>
</dbReference>
<dbReference type="RefSeq" id="WP_073236242.1">
    <property type="nucleotide sequence ID" value="NZ_FQUQ01000006.1"/>
</dbReference>
<organism evidence="5 6">
    <name type="scientific">Pedobacter caeni</name>
    <dbReference type="NCBI Taxonomy" id="288992"/>
    <lineage>
        <taxon>Bacteria</taxon>
        <taxon>Pseudomonadati</taxon>
        <taxon>Bacteroidota</taxon>
        <taxon>Sphingobacteriia</taxon>
        <taxon>Sphingobacteriales</taxon>
        <taxon>Sphingobacteriaceae</taxon>
        <taxon>Pedobacter</taxon>
    </lineage>
</organism>
<keyword evidence="3" id="KW-0804">Transcription</keyword>
<dbReference type="Pfam" id="PF07729">
    <property type="entry name" value="FCD"/>
    <property type="match status" value="1"/>
</dbReference>
<dbReference type="InterPro" id="IPR011711">
    <property type="entry name" value="GntR_C"/>
</dbReference>
<proteinExistence type="predicted"/>
<keyword evidence="1" id="KW-0805">Transcription regulation</keyword>
<gene>
    <name evidence="5" type="ORF">SAMN04488522_106194</name>
</gene>
<keyword evidence="6" id="KW-1185">Reference proteome</keyword>
<dbReference type="SUPFAM" id="SSF48008">
    <property type="entry name" value="GntR ligand-binding domain-like"/>
    <property type="match status" value="1"/>
</dbReference>
<evidence type="ECO:0000259" key="4">
    <source>
        <dbReference type="PROSITE" id="PS50949"/>
    </source>
</evidence>